<dbReference type="InterPro" id="IPR015793">
    <property type="entry name" value="Pyrv_Knase_brl"/>
</dbReference>
<dbReference type="Gene3D" id="3.40.1380.20">
    <property type="entry name" value="Pyruvate kinase, C-terminal domain"/>
    <property type="match status" value="1"/>
</dbReference>
<dbReference type="GO" id="GO:0005524">
    <property type="term" value="F:ATP binding"/>
    <property type="evidence" value="ECO:0007669"/>
    <property type="project" value="UniProtKB-KW"/>
</dbReference>
<dbReference type="InterPro" id="IPR036918">
    <property type="entry name" value="Pyrv_Knase_C_sf"/>
</dbReference>
<reference evidence="16" key="1">
    <citation type="submission" date="2019-04" db="EMBL/GenBank/DDBJ databases">
        <title>Evolution of Biomass-Degrading Anaerobic Consortia Revealed by Metagenomics.</title>
        <authorList>
            <person name="Peng X."/>
        </authorList>
    </citation>
    <scope>NUCLEOTIDE SEQUENCE</scope>
    <source>
        <strain evidence="16">SIG12</strain>
    </source>
</reference>
<evidence type="ECO:0000256" key="5">
    <source>
        <dbReference type="ARBA" id="ARBA00022723"/>
    </source>
</evidence>
<evidence type="ECO:0000256" key="8">
    <source>
        <dbReference type="ARBA" id="ARBA00022840"/>
    </source>
</evidence>
<keyword evidence="5" id="KW-0479">Metal-binding</keyword>
<evidence type="ECO:0000256" key="6">
    <source>
        <dbReference type="ARBA" id="ARBA00022741"/>
    </source>
</evidence>
<comment type="caution">
    <text evidence="16">The sequence shown here is derived from an EMBL/GenBank/DDBJ whole genome shotgun (WGS) entry which is preliminary data.</text>
</comment>
<dbReference type="Gene3D" id="3.20.20.60">
    <property type="entry name" value="Phosphoenolpyruvate-binding domains"/>
    <property type="match status" value="1"/>
</dbReference>
<evidence type="ECO:0000259" key="14">
    <source>
        <dbReference type="Pfam" id="PF00224"/>
    </source>
</evidence>
<keyword evidence="10 13" id="KW-0324">Glycolysis</keyword>
<keyword evidence="9 13" id="KW-0460">Magnesium</keyword>
<keyword evidence="7 13" id="KW-0418">Kinase</keyword>
<dbReference type="Proteomes" id="UP000762703">
    <property type="component" value="Unassembled WGS sequence"/>
</dbReference>
<dbReference type="SUPFAM" id="SSF50800">
    <property type="entry name" value="PK beta-barrel domain-like"/>
    <property type="match status" value="1"/>
</dbReference>
<accession>A0A8T3VA00</accession>
<dbReference type="NCBIfam" id="NF004491">
    <property type="entry name" value="PRK05826.1"/>
    <property type="match status" value="1"/>
</dbReference>
<dbReference type="InterPro" id="IPR015813">
    <property type="entry name" value="Pyrv/PenolPyrv_kinase-like_dom"/>
</dbReference>
<dbReference type="GO" id="GO:0004743">
    <property type="term" value="F:pyruvate kinase activity"/>
    <property type="evidence" value="ECO:0007669"/>
    <property type="project" value="UniProtKB-UniRule"/>
</dbReference>
<comment type="similarity">
    <text evidence="2 13">Belongs to the pyruvate kinase family.</text>
</comment>
<dbReference type="EMBL" id="SUTE01000017">
    <property type="protein sequence ID" value="MBE6504567.1"/>
    <property type="molecule type" value="Genomic_DNA"/>
</dbReference>
<evidence type="ECO:0000256" key="3">
    <source>
        <dbReference type="ARBA" id="ARBA00012142"/>
    </source>
</evidence>
<evidence type="ECO:0000256" key="10">
    <source>
        <dbReference type="ARBA" id="ARBA00023152"/>
    </source>
</evidence>
<keyword evidence="4 13" id="KW-0808">Transferase</keyword>
<evidence type="ECO:0000313" key="16">
    <source>
        <dbReference type="EMBL" id="MBE6504567.1"/>
    </source>
</evidence>
<dbReference type="NCBIfam" id="NF004978">
    <property type="entry name" value="PRK06354.1"/>
    <property type="match status" value="1"/>
</dbReference>
<dbReference type="PRINTS" id="PR01050">
    <property type="entry name" value="PYRUVTKNASE"/>
</dbReference>
<dbReference type="GO" id="GO:0000287">
    <property type="term" value="F:magnesium ion binding"/>
    <property type="evidence" value="ECO:0007669"/>
    <property type="project" value="UniProtKB-UniRule"/>
</dbReference>
<dbReference type="PANTHER" id="PTHR11817">
    <property type="entry name" value="PYRUVATE KINASE"/>
    <property type="match status" value="1"/>
</dbReference>
<dbReference type="GO" id="GO:0030955">
    <property type="term" value="F:potassium ion binding"/>
    <property type="evidence" value="ECO:0007669"/>
    <property type="project" value="UniProtKB-UniRule"/>
</dbReference>
<protein>
    <recommendedName>
        <fullName evidence="3 12">Pyruvate kinase</fullName>
        <ecNumber evidence="3 12">2.7.1.40</ecNumber>
    </recommendedName>
</protein>
<dbReference type="InterPro" id="IPR040442">
    <property type="entry name" value="Pyrv_kinase-like_dom_sf"/>
</dbReference>
<name>A0A8T3VA00_9EURY</name>
<evidence type="ECO:0000256" key="2">
    <source>
        <dbReference type="ARBA" id="ARBA00008663"/>
    </source>
</evidence>
<evidence type="ECO:0000259" key="15">
    <source>
        <dbReference type="Pfam" id="PF02887"/>
    </source>
</evidence>
<proteinExistence type="inferred from homology"/>
<dbReference type="SUPFAM" id="SSF51621">
    <property type="entry name" value="Phosphoenolpyruvate/pyruvate domain"/>
    <property type="match status" value="1"/>
</dbReference>
<dbReference type="Pfam" id="PF00224">
    <property type="entry name" value="PK"/>
    <property type="match status" value="1"/>
</dbReference>
<keyword evidence="11 16" id="KW-0670">Pyruvate</keyword>
<dbReference type="Gene3D" id="2.40.33.10">
    <property type="entry name" value="PK beta-barrel domain-like"/>
    <property type="match status" value="1"/>
</dbReference>
<evidence type="ECO:0000256" key="12">
    <source>
        <dbReference type="NCBIfam" id="TIGR01064"/>
    </source>
</evidence>
<comment type="catalytic activity">
    <reaction evidence="13">
        <text>pyruvate + ATP = phosphoenolpyruvate + ADP + H(+)</text>
        <dbReference type="Rhea" id="RHEA:18157"/>
        <dbReference type="ChEBI" id="CHEBI:15361"/>
        <dbReference type="ChEBI" id="CHEBI:15378"/>
        <dbReference type="ChEBI" id="CHEBI:30616"/>
        <dbReference type="ChEBI" id="CHEBI:58702"/>
        <dbReference type="ChEBI" id="CHEBI:456216"/>
        <dbReference type="EC" id="2.7.1.40"/>
    </reaction>
</comment>
<evidence type="ECO:0000256" key="7">
    <source>
        <dbReference type="ARBA" id="ARBA00022777"/>
    </source>
</evidence>
<organism evidence="16 17">
    <name type="scientific">Methanobrevibacter millerae</name>
    <dbReference type="NCBI Taxonomy" id="230361"/>
    <lineage>
        <taxon>Archaea</taxon>
        <taxon>Methanobacteriati</taxon>
        <taxon>Methanobacteriota</taxon>
        <taxon>Methanomada group</taxon>
        <taxon>Methanobacteria</taxon>
        <taxon>Methanobacteriales</taxon>
        <taxon>Methanobacteriaceae</taxon>
        <taxon>Methanobrevibacter</taxon>
    </lineage>
</organism>
<dbReference type="InterPro" id="IPR015806">
    <property type="entry name" value="Pyrv_Knase_insert_dom_sf"/>
</dbReference>
<feature type="domain" description="Pyruvate kinase barrel" evidence="14">
    <location>
        <begin position="15"/>
        <end position="336"/>
    </location>
</feature>
<dbReference type="AlphaFoldDB" id="A0A8T3VA00"/>
<keyword evidence="8" id="KW-0067">ATP-binding</keyword>
<feature type="domain" description="Pyruvate kinase C-terminal" evidence="15">
    <location>
        <begin position="366"/>
        <end position="479"/>
    </location>
</feature>
<comment type="pathway">
    <text evidence="1 13">Carbohydrate degradation; glycolysis; pyruvate from D-glyceraldehyde 3-phosphate: step 5/5.</text>
</comment>
<dbReference type="InterPro" id="IPR001697">
    <property type="entry name" value="Pyr_Knase"/>
</dbReference>
<evidence type="ECO:0000256" key="1">
    <source>
        <dbReference type="ARBA" id="ARBA00004997"/>
    </source>
</evidence>
<evidence type="ECO:0000256" key="4">
    <source>
        <dbReference type="ARBA" id="ARBA00022679"/>
    </source>
</evidence>
<evidence type="ECO:0000256" key="13">
    <source>
        <dbReference type="RuleBase" id="RU000504"/>
    </source>
</evidence>
<dbReference type="Pfam" id="PF02887">
    <property type="entry name" value="PK_C"/>
    <property type="match status" value="1"/>
</dbReference>
<evidence type="ECO:0000256" key="9">
    <source>
        <dbReference type="ARBA" id="ARBA00022842"/>
    </source>
</evidence>
<dbReference type="GO" id="GO:0016301">
    <property type="term" value="F:kinase activity"/>
    <property type="evidence" value="ECO:0007669"/>
    <property type="project" value="UniProtKB-KW"/>
</dbReference>
<dbReference type="EC" id="2.7.1.40" evidence="3 12"/>
<dbReference type="InterPro" id="IPR015795">
    <property type="entry name" value="Pyrv_Knase_C"/>
</dbReference>
<dbReference type="InterPro" id="IPR011037">
    <property type="entry name" value="Pyrv_Knase-like_insert_dom_sf"/>
</dbReference>
<keyword evidence="6" id="KW-0547">Nucleotide-binding</keyword>
<dbReference type="SUPFAM" id="SSF52935">
    <property type="entry name" value="PK C-terminal domain-like"/>
    <property type="match status" value="1"/>
</dbReference>
<dbReference type="NCBIfam" id="TIGR01064">
    <property type="entry name" value="pyruv_kin"/>
    <property type="match status" value="1"/>
</dbReference>
<sequence>MINCFGFKKLFGEAMKKTKIICSVGPACDSVEVMSKMVNKGMDCARINLSHASKEDILKTIDVVREVRTACNVPVAILYDTKGPEFRTSKFKDGGITLKTGDTIKMSKNCIVGNDEEFGVNHSDAIDLINVGDMVLVDNALYELEVIDKKDDFVVLKALGDAKIQDNKTINVPGVDLKLDFISDVDKEDIAFASKHSCDYLALSFVNTREDVIAAREIINEAGGDCRIISKIESGIGIENIDDIIDESDGIMVARGDLGVEVAMEKLPMLQKEIITKCREKGKFAIVATEMLASMYESPRPSRAEVSDVANAVLDGTDCVMLSGETTVGKYPVHSVEIMAKICEYVESTVDYRSKVAYKGTIGISDTIAKLVVDAVEYSKINLIVTMTMTGFTAGKISNLRPNSLILACCPSNDVAQKVALNFGVKPVISDIYGATDKMIENARKTAIEEFDLNKGDLIVITGGFPIGKSKMTNYLRIMEI</sequence>
<evidence type="ECO:0000256" key="11">
    <source>
        <dbReference type="ARBA" id="ARBA00023317"/>
    </source>
</evidence>
<gene>
    <name evidence="16" type="primary">pyk</name>
    <name evidence="16" type="ORF">E7Z73_02315</name>
</gene>
<evidence type="ECO:0000313" key="17">
    <source>
        <dbReference type="Proteomes" id="UP000762703"/>
    </source>
</evidence>